<name>A0AA37RWA3_9GAMM</name>
<evidence type="ECO:0008006" key="3">
    <source>
        <dbReference type="Google" id="ProtNLM"/>
    </source>
</evidence>
<evidence type="ECO:0000313" key="2">
    <source>
        <dbReference type="Proteomes" id="UP001161422"/>
    </source>
</evidence>
<proteinExistence type="predicted"/>
<protein>
    <recommendedName>
        <fullName evidence="3">VOC domain-containing protein</fullName>
    </recommendedName>
</protein>
<reference evidence="1" key="1">
    <citation type="journal article" date="2014" name="Int. J. Syst. Evol. Microbiol.">
        <title>Complete genome sequence of Corynebacterium casei LMG S-19264T (=DSM 44701T), isolated from a smear-ripened cheese.</title>
        <authorList>
            <consortium name="US DOE Joint Genome Institute (JGI-PGF)"/>
            <person name="Walter F."/>
            <person name="Albersmeier A."/>
            <person name="Kalinowski J."/>
            <person name="Ruckert C."/>
        </authorList>
    </citation>
    <scope>NUCLEOTIDE SEQUENCE</scope>
    <source>
        <strain evidence="1">NBRC 101628</strain>
    </source>
</reference>
<sequence length="302" mass="33151">MTQRQLTGVRGATLVAKDIAEVAKAYTGGLHFSVTEETQVSPELAECWGAPSIAGQPMLILAAANGNDWLRLVQDPSAVEFEPLKRLGWMSLEINVRDVDSLRQSAIDSGFEVIGEPAYLAMSDAIKAMQLIGPAGEVCYMTQIDREVPPFELPQTNAKTGDLFIPVLACADRDQTSDFYQDLHQADKPLKFDTKVTVLNRAWKRPIDSQYPLATLQMGGLSCFEFDQLPQASANHLSQSGLPSGIAIITLEVQDLDAIAKRINCPVFEFDETISYQSRRCIMLKGPSGEWLELIAQKATTS</sequence>
<keyword evidence="2" id="KW-1185">Reference proteome</keyword>
<organism evidence="1 2">
    <name type="scientific">Paraferrimonas sedimenticola</name>
    <dbReference type="NCBI Taxonomy" id="375674"/>
    <lineage>
        <taxon>Bacteria</taxon>
        <taxon>Pseudomonadati</taxon>
        <taxon>Pseudomonadota</taxon>
        <taxon>Gammaproteobacteria</taxon>
        <taxon>Alteromonadales</taxon>
        <taxon>Ferrimonadaceae</taxon>
        <taxon>Paraferrimonas</taxon>
    </lineage>
</organism>
<dbReference type="AlphaFoldDB" id="A0AA37RWA3"/>
<reference evidence="1" key="2">
    <citation type="submission" date="2023-01" db="EMBL/GenBank/DDBJ databases">
        <title>Draft genome sequence of Paraferrimonas sedimenticola strain NBRC 101628.</title>
        <authorList>
            <person name="Sun Q."/>
            <person name="Mori K."/>
        </authorList>
    </citation>
    <scope>NUCLEOTIDE SEQUENCE</scope>
    <source>
        <strain evidence="1">NBRC 101628</strain>
    </source>
</reference>
<accession>A0AA37RWA3</accession>
<comment type="caution">
    <text evidence="1">The sequence shown here is derived from an EMBL/GenBank/DDBJ whole genome shotgun (WGS) entry which is preliminary data.</text>
</comment>
<dbReference type="Proteomes" id="UP001161422">
    <property type="component" value="Unassembled WGS sequence"/>
</dbReference>
<gene>
    <name evidence="1" type="ORF">GCM10007895_15790</name>
</gene>
<dbReference type="SUPFAM" id="SSF54593">
    <property type="entry name" value="Glyoxalase/Bleomycin resistance protein/Dihydroxybiphenyl dioxygenase"/>
    <property type="match status" value="2"/>
</dbReference>
<dbReference type="RefSeq" id="WP_095505289.1">
    <property type="nucleotide sequence ID" value="NZ_BSNC01000004.1"/>
</dbReference>
<evidence type="ECO:0000313" key="1">
    <source>
        <dbReference type="EMBL" id="GLP96273.1"/>
    </source>
</evidence>
<dbReference type="InterPro" id="IPR029068">
    <property type="entry name" value="Glyas_Bleomycin-R_OHBP_Dase"/>
</dbReference>
<dbReference type="EMBL" id="BSNC01000004">
    <property type="protein sequence ID" value="GLP96273.1"/>
    <property type="molecule type" value="Genomic_DNA"/>
</dbReference>
<dbReference type="Gene3D" id="3.10.180.10">
    <property type="entry name" value="2,3-Dihydroxybiphenyl 1,2-Dioxygenase, domain 1"/>
    <property type="match status" value="2"/>
</dbReference>